<evidence type="ECO:0000259" key="7">
    <source>
        <dbReference type="SMART" id="SM00226"/>
    </source>
</evidence>
<feature type="active site" description="Proton donor" evidence="6">
    <location>
        <position position="113"/>
    </location>
</feature>
<dbReference type="PANTHER" id="PTHR11717">
    <property type="entry name" value="LOW MOLECULAR WEIGHT PROTEIN TYROSINE PHOSPHATASE"/>
    <property type="match status" value="1"/>
</dbReference>
<dbReference type="Pfam" id="PF01451">
    <property type="entry name" value="LMWPc"/>
    <property type="match status" value="1"/>
</dbReference>
<evidence type="ECO:0000256" key="3">
    <source>
        <dbReference type="ARBA" id="ARBA00022801"/>
    </source>
</evidence>
<dbReference type="InterPro" id="IPR036196">
    <property type="entry name" value="Ptyr_pPase_sf"/>
</dbReference>
<evidence type="ECO:0000256" key="4">
    <source>
        <dbReference type="ARBA" id="ARBA00022912"/>
    </source>
</evidence>
<dbReference type="SUPFAM" id="SSF52788">
    <property type="entry name" value="Phosphotyrosine protein phosphatases I"/>
    <property type="match status" value="1"/>
</dbReference>
<name>A0A4T2GKS4_STRSU</name>
<dbReference type="Proteomes" id="UP000305165">
    <property type="component" value="Unassembled WGS sequence"/>
</dbReference>
<dbReference type="InterPro" id="IPR017867">
    <property type="entry name" value="Tyr_phospatase_low_mol_wt"/>
</dbReference>
<accession>A0A4T2GKS4</accession>
<keyword evidence="3" id="KW-0378">Hydrolase</keyword>
<dbReference type="Gene3D" id="3.40.50.2300">
    <property type="match status" value="1"/>
</dbReference>
<dbReference type="CDD" id="cd16343">
    <property type="entry name" value="LMWPTP"/>
    <property type="match status" value="1"/>
</dbReference>
<dbReference type="EC" id="3.1.3.48" evidence="2"/>
<dbReference type="InterPro" id="IPR050438">
    <property type="entry name" value="LMW_PTPase"/>
</dbReference>
<dbReference type="GO" id="GO:0004725">
    <property type="term" value="F:protein tyrosine phosphatase activity"/>
    <property type="evidence" value="ECO:0007669"/>
    <property type="project" value="UniProtKB-EC"/>
</dbReference>
<organism evidence="8 9">
    <name type="scientific">Streptococcus suis</name>
    <dbReference type="NCBI Taxonomy" id="1307"/>
    <lineage>
        <taxon>Bacteria</taxon>
        <taxon>Bacillati</taxon>
        <taxon>Bacillota</taxon>
        <taxon>Bacilli</taxon>
        <taxon>Lactobacillales</taxon>
        <taxon>Streptococcaceae</taxon>
        <taxon>Streptococcus</taxon>
    </lineage>
</organism>
<dbReference type="SMART" id="SM00226">
    <property type="entry name" value="LMWPc"/>
    <property type="match status" value="1"/>
</dbReference>
<dbReference type="InterPro" id="IPR023485">
    <property type="entry name" value="Ptyr_pPase"/>
</dbReference>
<dbReference type="PANTHER" id="PTHR11717:SF7">
    <property type="entry name" value="LOW MOLECULAR WEIGHT PHOSPHOTYROSINE PROTEIN PHOSPHATASE"/>
    <property type="match status" value="1"/>
</dbReference>
<evidence type="ECO:0000313" key="9">
    <source>
        <dbReference type="Proteomes" id="UP000305165"/>
    </source>
</evidence>
<gene>
    <name evidence="8" type="ORF">FAJ39_08400</name>
</gene>
<dbReference type="AlphaFoldDB" id="A0A4T2GKS4"/>
<dbReference type="EMBL" id="SSXO01000005">
    <property type="protein sequence ID" value="TIH98893.1"/>
    <property type="molecule type" value="Genomic_DNA"/>
</dbReference>
<feature type="domain" description="Phosphotyrosine protein phosphatase I" evidence="7">
    <location>
        <begin position="2"/>
        <end position="137"/>
    </location>
</feature>
<feature type="active site" description="Nucleophile" evidence="6">
    <location>
        <position position="8"/>
    </location>
</feature>
<evidence type="ECO:0000256" key="5">
    <source>
        <dbReference type="ARBA" id="ARBA00051722"/>
    </source>
</evidence>
<evidence type="ECO:0000256" key="2">
    <source>
        <dbReference type="ARBA" id="ARBA00013064"/>
    </source>
</evidence>
<protein>
    <recommendedName>
        <fullName evidence="2">protein-tyrosine-phosphatase</fullName>
        <ecNumber evidence="2">3.1.3.48</ecNumber>
    </recommendedName>
</protein>
<evidence type="ECO:0000256" key="6">
    <source>
        <dbReference type="PIRSR" id="PIRSR617867-1"/>
    </source>
</evidence>
<keyword evidence="4" id="KW-0904">Protein phosphatase</keyword>
<reference evidence="8 9" key="1">
    <citation type="submission" date="2019-04" db="EMBL/GenBank/DDBJ databases">
        <title>Genome analysis of Streptococcus suis strain WUSS424.</title>
        <authorList>
            <person name="Chen H."/>
            <person name="Gao X."/>
            <person name="Wu Z."/>
        </authorList>
    </citation>
    <scope>NUCLEOTIDE SEQUENCE [LARGE SCALE GENOMIC DNA]</scope>
    <source>
        <strain evidence="8 9">WUSS424</strain>
    </source>
</reference>
<feature type="active site" evidence="6">
    <location>
        <position position="14"/>
    </location>
</feature>
<proteinExistence type="inferred from homology"/>
<comment type="similarity">
    <text evidence="1">Belongs to the low molecular weight phosphotyrosine protein phosphatase family.</text>
</comment>
<evidence type="ECO:0000256" key="1">
    <source>
        <dbReference type="ARBA" id="ARBA00011063"/>
    </source>
</evidence>
<evidence type="ECO:0000313" key="8">
    <source>
        <dbReference type="EMBL" id="TIH98893.1"/>
    </source>
</evidence>
<sequence length="140" mass="16099">MAKLLFVCLGNICRSPMAEFVMKSVTNQHHIESRATSSWEHGNPIHAGTQAIFKKYQIPYDSHKSSQQISQTDFEEFDVIIGMDSNNVRDLRKMAPAHAQDKIFQFADKSVPDPWYTGDFDQTYQLVSQGCRDWQERLAN</sequence>
<comment type="catalytic activity">
    <reaction evidence="5">
        <text>O-phospho-L-tyrosyl-[protein] + H2O = L-tyrosyl-[protein] + phosphate</text>
        <dbReference type="Rhea" id="RHEA:10684"/>
        <dbReference type="Rhea" id="RHEA-COMP:10136"/>
        <dbReference type="Rhea" id="RHEA-COMP:20101"/>
        <dbReference type="ChEBI" id="CHEBI:15377"/>
        <dbReference type="ChEBI" id="CHEBI:43474"/>
        <dbReference type="ChEBI" id="CHEBI:46858"/>
        <dbReference type="ChEBI" id="CHEBI:61978"/>
        <dbReference type="EC" id="3.1.3.48"/>
    </reaction>
</comment>
<comment type="caution">
    <text evidence="8">The sequence shown here is derived from an EMBL/GenBank/DDBJ whole genome shotgun (WGS) entry which is preliminary data.</text>
</comment>
<dbReference type="OrthoDB" id="9784339at2"/>
<dbReference type="PRINTS" id="PR00719">
    <property type="entry name" value="LMWPTPASE"/>
</dbReference>